<evidence type="ECO:0000313" key="2">
    <source>
        <dbReference type="EMBL" id="KZF21181.1"/>
    </source>
</evidence>
<evidence type="ECO:0000313" key="3">
    <source>
        <dbReference type="Proteomes" id="UP000076632"/>
    </source>
</evidence>
<dbReference type="Proteomes" id="UP000076632">
    <property type="component" value="Unassembled WGS sequence"/>
</dbReference>
<organism evidence="2 3">
    <name type="scientific">Xylona heveae (strain CBS 132557 / TC161)</name>
    <dbReference type="NCBI Taxonomy" id="1328760"/>
    <lineage>
        <taxon>Eukaryota</taxon>
        <taxon>Fungi</taxon>
        <taxon>Dikarya</taxon>
        <taxon>Ascomycota</taxon>
        <taxon>Pezizomycotina</taxon>
        <taxon>Xylonomycetes</taxon>
        <taxon>Xylonales</taxon>
        <taxon>Xylonaceae</taxon>
        <taxon>Xylona</taxon>
    </lineage>
</organism>
<dbReference type="InParanoid" id="A0A165FN71"/>
<dbReference type="OrthoDB" id="3231000at2759"/>
<feature type="region of interest" description="Disordered" evidence="1">
    <location>
        <begin position="1"/>
        <end position="22"/>
    </location>
</feature>
<gene>
    <name evidence="2" type="ORF">L228DRAFT_167755</name>
</gene>
<keyword evidence="3" id="KW-1185">Reference proteome</keyword>
<protein>
    <submittedName>
        <fullName evidence="2">Uncharacterized protein</fullName>
    </submittedName>
</protein>
<dbReference type="EMBL" id="KV407461">
    <property type="protein sequence ID" value="KZF21181.1"/>
    <property type="molecule type" value="Genomic_DNA"/>
</dbReference>
<dbReference type="GeneID" id="28894585"/>
<dbReference type="RefSeq" id="XP_018186736.1">
    <property type="nucleotide sequence ID" value="XM_018329448.1"/>
</dbReference>
<name>A0A165FN71_XYLHT</name>
<proteinExistence type="predicted"/>
<feature type="compositionally biased region" description="Polar residues" evidence="1">
    <location>
        <begin position="1"/>
        <end position="10"/>
    </location>
</feature>
<evidence type="ECO:0000256" key="1">
    <source>
        <dbReference type="SAM" id="MobiDB-lite"/>
    </source>
</evidence>
<dbReference type="AlphaFoldDB" id="A0A165FN71"/>
<accession>A0A165FN71</accession>
<reference evidence="2 3" key="1">
    <citation type="journal article" date="2016" name="Fungal Biol.">
        <title>The genome of Xylona heveae provides a window into fungal endophytism.</title>
        <authorList>
            <person name="Gazis R."/>
            <person name="Kuo A."/>
            <person name="Riley R."/>
            <person name="LaButti K."/>
            <person name="Lipzen A."/>
            <person name="Lin J."/>
            <person name="Amirebrahimi M."/>
            <person name="Hesse C.N."/>
            <person name="Spatafora J.W."/>
            <person name="Henrissat B."/>
            <person name="Hainaut M."/>
            <person name="Grigoriev I.V."/>
            <person name="Hibbett D.S."/>
        </authorList>
    </citation>
    <scope>NUCLEOTIDE SEQUENCE [LARGE SCALE GENOMIC DNA]</scope>
    <source>
        <strain evidence="2 3">TC161</strain>
    </source>
</reference>
<sequence length="519" mass="59234">MELEMLSNNDRAGHSSALADDSLSASKDASRCDIQLLDQEHTPNARRRLLPTGPRRHYQLDELESDLNERAIDDQEIFAFLRDYSQFKEHPSGRLFESLIWINTFAPPVVAAAAVPEDQTAGDDMMLENRQHTKRKTRGRSTSLSLLHDPDFAKPSGYFIFFNLVTDICLRSPAYFAPVDDGIIRRSTFPAEPNFSENLRLLRSLLMTSESNCFLQLCVLAAESNCIGDLFTFRQNVQASYKAQISRLYGAPRQALIHTLAKEWRIKNDVVWRLLGVNKPARTSLRLPSAGSPPPLLDLNSLTGTSFTLRWQAKSPRYSIDFDIYVWQPFRRAPPDRYAQINMLPAQDKNSRQMILLVENTNQLQRLRESLLPHSNEDDDQFLVEDKIMTSILVVFEQMVYDTTHFMEDAIDQCNNLLYEGRVRPSGSKVQFLTHLSDCLNKAVEDTAHSLLCLSEVKLFLEGYGQSIPDARISSFEKRIEGLKVDLGFLQGECRALEKRINGFDGLRTMVRLRSFQMT</sequence>